<organism evidence="10 11">
    <name type="scientific">Iphiclides podalirius</name>
    <name type="common">scarce swallowtail</name>
    <dbReference type="NCBI Taxonomy" id="110791"/>
    <lineage>
        <taxon>Eukaryota</taxon>
        <taxon>Metazoa</taxon>
        <taxon>Ecdysozoa</taxon>
        <taxon>Arthropoda</taxon>
        <taxon>Hexapoda</taxon>
        <taxon>Insecta</taxon>
        <taxon>Pterygota</taxon>
        <taxon>Neoptera</taxon>
        <taxon>Endopterygota</taxon>
        <taxon>Lepidoptera</taxon>
        <taxon>Glossata</taxon>
        <taxon>Ditrysia</taxon>
        <taxon>Papilionoidea</taxon>
        <taxon>Papilionidae</taxon>
        <taxon>Papilioninae</taxon>
        <taxon>Iphiclides</taxon>
    </lineage>
</organism>
<name>A0ABN8HZ21_9NEOP</name>
<evidence type="ECO:0000256" key="6">
    <source>
        <dbReference type="ARBA" id="ARBA00023136"/>
    </source>
</evidence>
<evidence type="ECO:0000256" key="7">
    <source>
        <dbReference type="ARBA" id="ARBA00023180"/>
    </source>
</evidence>
<evidence type="ECO:0000256" key="1">
    <source>
        <dbReference type="ARBA" id="ARBA00004589"/>
    </source>
</evidence>
<keyword evidence="3" id="KW-0812">Transmembrane</keyword>
<evidence type="ECO:0000256" key="8">
    <source>
        <dbReference type="ARBA" id="ARBA00023288"/>
    </source>
</evidence>
<dbReference type="InterPro" id="IPR050975">
    <property type="entry name" value="Sleep_regulator"/>
</dbReference>
<dbReference type="Proteomes" id="UP000837857">
    <property type="component" value="Chromosome 15"/>
</dbReference>
<evidence type="ECO:0000313" key="10">
    <source>
        <dbReference type="EMBL" id="CAH2044213.1"/>
    </source>
</evidence>
<dbReference type="PANTHER" id="PTHR33562:SF23">
    <property type="entry name" value="PROTEIN QUIVER"/>
    <property type="match status" value="1"/>
</dbReference>
<keyword evidence="6" id="KW-0472">Membrane</keyword>
<keyword evidence="7" id="KW-0325">Glycoprotein</keyword>
<evidence type="ECO:0000256" key="4">
    <source>
        <dbReference type="ARBA" id="ARBA00022729"/>
    </source>
</evidence>
<keyword evidence="11" id="KW-1185">Reference proteome</keyword>
<keyword evidence="5" id="KW-1133">Transmembrane helix</keyword>
<dbReference type="PANTHER" id="PTHR33562">
    <property type="entry name" value="ATILLA, ISOFORM B-RELATED-RELATED"/>
    <property type="match status" value="1"/>
</dbReference>
<evidence type="ECO:0000313" key="11">
    <source>
        <dbReference type="Proteomes" id="UP000837857"/>
    </source>
</evidence>
<keyword evidence="2" id="KW-0336">GPI-anchor</keyword>
<feature type="signal peptide" evidence="9">
    <location>
        <begin position="1"/>
        <end position="21"/>
    </location>
</feature>
<reference evidence="10" key="1">
    <citation type="submission" date="2022-03" db="EMBL/GenBank/DDBJ databases">
        <authorList>
            <person name="Martin H S."/>
        </authorList>
    </citation>
    <scope>NUCLEOTIDE SEQUENCE</scope>
</reference>
<evidence type="ECO:0000256" key="5">
    <source>
        <dbReference type="ARBA" id="ARBA00022989"/>
    </source>
</evidence>
<dbReference type="Pfam" id="PF17064">
    <property type="entry name" value="QVR"/>
    <property type="match status" value="1"/>
</dbReference>
<sequence length="144" mass="16119">MLLKSLMSVFLIVGSVKHVNGIRCYECNSANNSMCLDPTVYDQETVMRFLGTANCEAGVHTAERKGFFCRKIVQTILHKGHDPEVRVTRGCGWVRHHRDCYKADNEDHLETVCQCFTDDCNVGTAFSYSVLLTTALGILVPCLQ</sequence>
<evidence type="ECO:0000256" key="9">
    <source>
        <dbReference type="SAM" id="SignalP"/>
    </source>
</evidence>
<feature type="non-terminal residue" evidence="10">
    <location>
        <position position="1"/>
    </location>
</feature>
<evidence type="ECO:0000256" key="3">
    <source>
        <dbReference type="ARBA" id="ARBA00022692"/>
    </source>
</evidence>
<evidence type="ECO:0000256" key="2">
    <source>
        <dbReference type="ARBA" id="ARBA00022622"/>
    </source>
</evidence>
<feature type="chain" id="PRO_5046140302" description="Protein sleepless" evidence="9">
    <location>
        <begin position="22"/>
        <end position="144"/>
    </location>
</feature>
<keyword evidence="8" id="KW-0449">Lipoprotein</keyword>
<proteinExistence type="predicted"/>
<comment type="subcellular location">
    <subcellularLocation>
        <location evidence="1">Membrane</location>
        <topology evidence="1">Lipid-anchor</topology>
        <topology evidence="1">GPI-anchor</topology>
    </subcellularLocation>
</comment>
<dbReference type="EMBL" id="OW152827">
    <property type="protein sequence ID" value="CAH2044213.1"/>
    <property type="molecule type" value="Genomic_DNA"/>
</dbReference>
<protein>
    <recommendedName>
        <fullName evidence="12">Protein sleepless</fullName>
    </recommendedName>
</protein>
<gene>
    <name evidence="10" type="ORF">IPOD504_LOCUS4635</name>
</gene>
<evidence type="ECO:0008006" key="12">
    <source>
        <dbReference type="Google" id="ProtNLM"/>
    </source>
</evidence>
<accession>A0ABN8HZ21</accession>
<dbReference type="InterPro" id="IPR031424">
    <property type="entry name" value="QVR-like"/>
</dbReference>
<keyword evidence="4 9" id="KW-0732">Signal</keyword>